<keyword evidence="6" id="KW-0813">Transport</keyword>
<evidence type="ECO:0000256" key="2">
    <source>
        <dbReference type="ARBA" id="ARBA00022475"/>
    </source>
</evidence>
<comment type="subcellular location">
    <subcellularLocation>
        <location evidence="6">Cell inner membrane</location>
        <topology evidence="6">Multi-pass membrane protein</topology>
    </subcellularLocation>
    <subcellularLocation>
        <location evidence="1">Cell membrane</location>
        <topology evidence="1">Multi-pass membrane protein</topology>
    </subcellularLocation>
</comment>
<evidence type="ECO:0000259" key="8">
    <source>
        <dbReference type="Pfam" id="PF00924"/>
    </source>
</evidence>
<dbReference type="InterPro" id="IPR045275">
    <property type="entry name" value="MscS_archaea/bacteria_type"/>
</dbReference>
<dbReference type="InterPro" id="IPR006685">
    <property type="entry name" value="MscS_channel_2nd"/>
</dbReference>
<feature type="transmembrane region" description="Helical" evidence="6">
    <location>
        <begin position="126"/>
        <end position="144"/>
    </location>
</feature>
<protein>
    <recommendedName>
        <fullName evidence="6">Small-conductance mechanosensitive channel</fullName>
    </recommendedName>
</protein>
<keyword evidence="2" id="KW-1003">Cell membrane</keyword>
<evidence type="ECO:0000313" key="10">
    <source>
        <dbReference type="Proteomes" id="UP000324973"/>
    </source>
</evidence>
<comment type="similarity">
    <text evidence="6">Belongs to the MscS (TC 1.A.23) family.</text>
</comment>
<dbReference type="PANTHER" id="PTHR30221">
    <property type="entry name" value="SMALL-CONDUCTANCE MECHANOSENSITIVE CHANNEL"/>
    <property type="match status" value="1"/>
</dbReference>
<feature type="domain" description="Mechanosensitive ion channel MscS" evidence="8">
    <location>
        <begin position="170"/>
        <end position="237"/>
    </location>
</feature>
<comment type="subunit">
    <text evidence="6">Homoheptamer.</text>
</comment>
<keyword evidence="6" id="KW-0997">Cell inner membrane</keyword>
<dbReference type="AlphaFoldDB" id="A0A5D4XGA0"/>
<keyword evidence="3 6" id="KW-0812">Transmembrane</keyword>
<dbReference type="SUPFAM" id="SSF50182">
    <property type="entry name" value="Sm-like ribonucleoproteins"/>
    <property type="match status" value="1"/>
</dbReference>
<evidence type="ECO:0000256" key="4">
    <source>
        <dbReference type="ARBA" id="ARBA00022989"/>
    </source>
</evidence>
<gene>
    <name evidence="9" type="ORF">FZO89_15465</name>
</gene>
<dbReference type="OrthoDB" id="9793781at2"/>
<evidence type="ECO:0000256" key="6">
    <source>
        <dbReference type="RuleBase" id="RU369025"/>
    </source>
</evidence>
<accession>A0A5D4XGA0</accession>
<dbReference type="GO" id="GO:0005886">
    <property type="term" value="C:plasma membrane"/>
    <property type="evidence" value="ECO:0007669"/>
    <property type="project" value="UniProtKB-SubCell"/>
</dbReference>
<feature type="region of interest" description="Disordered" evidence="7">
    <location>
        <begin position="340"/>
        <end position="360"/>
    </location>
</feature>
<dbReference type="Gene3D" id="3.30.70.100">
    <property type="match status" value="1"/>
</dbReference>
<dbReference type="InterPro" id="IPR011066">
    <property type="entry name" value="MscS_channel_C_sf"/>
</dbReference>
<dbReference type="InterPro" id="IPR023408">
    <property type="entry name" value="MscS_beta-dom_sf"/>
</dbReference>
<dbReference type="PANTHER" id="PTHR30221:SF1">
    <property type="entry name" value="SMALL-CONDUCTANCE MECHANOSENSITIVE CHANNEL"/>
    <property type="match status" value="1"/>
</dbReference>
<dbReference type="Gene3D" id="2.30.30.60">
    <property type="match status" value="1"/>
</dbReference>
<evidence type="ECO:0000256" key="1">
    <source>
        <dbReference type="ARBA" id="ARBA00004651"/>
    </source>
</evidence>
<comment type="caution">
    <text evidence="6">Lacks conserved residue(s) required for the propagation of feature annotation.</text>
</comment>
<comment type="function">
    <text evidence="6">Mechanosensitive channel that participates in the regulation of osmotic pressure changes within the cell, opening in response to stretch forces in the membrane lipid bilayer, without the need for other proteins. Contributes to normal resistance to hypoosmotic shock. Forms an ion channel of 1.0 nanosiemens conductance with a slight preference for anions.</text>
</comment>
<feature type="transmembrane region" description="Helical" evidence="6">
    <location>
        <begin position="150"/>
        <end position="168"/>
    </location>
</feature>
<sequence>MPVLVRFAPGSMARVILLALLLVSGLLATLPVEAMQAADAVAPAQAPTATEPATDAPPPDDIRGRFDFTFGRVAARLAELAAKLPLLLVALLIVAFAAWLGGFVSRRLHLLRLRTDNPYMDALIRNVLRALLVLSGVLIALELLQATALVSAVLGSAGVIGLVLGFAFKDIAENYVAGVLLSLRQPFAPGDHVVIDGNEGKVVALHSRSTLLMTLDGNELRLPNALVFKAIILNYSRNPKRRFDFAVTIDVGQSIHRAQSLGLEQVCRIEGLLSDPGPSWSVQEFAPTGIVLRFFGWIDQRHSDLGKVRSEAIRMVKAAYARAGIEGPRTTYHLLTARDESRGAEVRGDAEPVLGTDADTSVNRDIDAQLAEAQQAADGGANLLERGPDAR</sequence>
<keyword evidence="10" id="KW-1185">Reference proteome</keyword>
<keyword evidence="5 6" id="KW-0472">Membrane</keyword>
<dbReference type="InterPro" id="IPR010920">
    <property type="entry name" value="LSM_dom_sf"/>
</dbReference>
<name>A0A5D4XGA0_9GAMM</name>
<comment type="caution">
    <text evidence="9">The sequence shown here is derived from an EMBL/GenBank/DDBJ whole genome shotgun (WGS) entry which is preliminary data.</text>
</comment>
<reference evidence="9 10" key="1">
    <citation type="submission" date="2019-08" db="EMBL/GenBank/DDBJ databases">
        <title>Luteimonas viscosus sp. nov., isolated from soil of a sunflower field.</title>
        <authorList>
            <person name="Jianli Z."/>
            <person name="Ying Z."/>
        </authorList>
    </citation>
    <scope>NUCLEOTIDE SEQUENCE [LARGE SCALE GENOMIC DNA]</scope>
    <source>
        <strain evidence="9 10">XBU10</strain>
    </source>
</reference>
<feature type="transmembrane region" description="Helical" evidence="6">
    <location>
        <begin position="86"/>
        <end position="105"/>
    </location>
</feature>
<dbReference type="Proteomes" id="UP000324973">
    <property type="component" value="Unassembled WGS sequence"/>
</dbReference>
<evidence type="ECO:0000256" key="7">
    <source>
        <dbReference type="SAM" id="MobiDB-lite"/>
    </source>
</evidence>
<dbReference type="Gene3D" id="1.10.287.1260">
    <property type="match status" value="1"/>
</dbReference>
<keyword evidence="6" id="KW-0406">Ion transport</keyword>
<dbReference type="SUPFAM" id="SSF82689">
    <property type="entry name" value="Mechanosensitive channel protein MscS (YggB), C-terminal domain"/>
    <property type="match status" value="1"/>
</dbReference>
<proteinExistence type="inferred from homology"/>
<dbReference type="EMBL" id="VTFT01000002">
    <property type="protein sequence ID" value="TYT23637.1"/>
    <property type="molecule type" value="Genomic_DNA"/>
</dbReference>
<keyword evidence="4 6" id="KW-1133">Transmembrane helix</keyword>
<keyword evidence="6" id="KW-0407">Ion channel</keyword>
<evidence type="ECO:0000256" key="3">
    <source>
        <dbReference type="ARBA" id="ARBA00022692"/>
    </source>
</evidence>
<evidence type="ECO:0000313" key="9">
    <source>
        <dbReference type="EMBL" id="TYT23637.1"/>
    </source>
</evidence>
<evidence type="ECO:0000256" key="5">
    <source>
        <dbReference type="ARBA" id="ARBA00023136"/>
    </source>
</evidence>
<dbReference type="Pfam" id="PF00924">
    <property type="entry name" value="MS_channel_2nd"/>
    <property type="match status" value="1"/>
</dbReference>
<dbReference type="GO" id="GO:0008381">
    <property type="term" value="F:mechanosensitive monoatomic ion channel activity"/>
    <property type="evidence" value="ECO:0007669"/>
    <property type="project" value="InterPro"/>
</dbReference>
<organism evidence="9 10">
    <name type="scientific">Luteimonas viscosa</name>
    <dbReference type="NCBI Taxonomy" id="1132694"/>
    <lineage>
        <taxon>Bacteria</taxon>
        <taxon>Pseudomonadati</taxon>
        <taxon>Pseudomonadota</taxon>
        <taxon>Gammaproteobacteria</taxon>
        <taxon>Lysobacterales</taxon>
        <taxon>Lysobacteraceae</taxon>
        <taxon>Luteimonas</taxon>
    </lineage>
</organism>
<feature type="compositionally biased region" description="Basic and acidic residues" evidence="7">
    <location>
        <begin position="340"/>
        <end position="350"/>
    </location>
</feature>